<dbReference type="AlphaFoldDB" id="A0A835ZX63"/>
<accession>A0A835ZX63</accession>
<sequence length="161" mass="18329">MVLDDGDRKPFLPGSSLPLSCEEREIRWSQCFPPHLHCGLSSSYGLCHSLHILYQPLSSYVIRTINLRIDVGQLRGFGYGIDWRPTQQFHQVCSLFPFPSSTLVLLCIEQKMPKRQESASDLFSECFRSTDCMTQHPLIAGVSALFEAINTLMDMTPYRAR</sequence>
<organism evidence="1 2">
    <name type="scientific">Ovis aries</name>
    <name type="common">Sheep</name>
    <dbReference type="NCBI Taxonomy" id="9940"/>
    <lineage>
        <taxon>Eukaryota</taxon>
        <taxon>Metazoa</taxon>
        <taxon>Chordata</taxon>
        <taxon>Craniata</taxon>
        <taxon>Vertebrata</taxon>
        <taxon>Euteleostomi</taxon>
        <taxon>Mammalia</taxon>
        <taxon>Eutheria</taxon>
        <taxon>Laurasiatheria</taxon>
        <taxon>Artiodactyla</taxon>
        <taxon>Ruminantia</taxon>
        <taxon>Pecora</taxon>
        <taxon>Bovidae</taxon>
        <taxon>Caprinae</taxon>
        <taxon>Ovis</taxon>
    </lineage>
</organism>
<dbReference type="EMBL" id="JAEMGP010000019">
    <property type="protein sequence ID" value="KAG5197422.1"/>
    <property type="molecule type" value="Genomic_DNA"/>
</dbReference>
<evidence type="ECO:0000313" key="2">
    <source>
        <dbReference type="Proteomes" id="UP000664991"/>
    </source>
</evidence>
<reference evidence="1 2" key="1">
    <citation type="submission" date="2020-12" db="EMBL/GenBank/DDBJ databases">
        <title>De novo assembly of Tibetan sheep genome.</title>
        <authorList>
            <person name="Li X."/>
        </authorList>
    </citation>
    <scope>NUCLEOTIDE SEQUENCE [LARGE SCALE GENOMIC DNA]</scope>
    <source>
        <tissue evidence="1">Heart</tissue>
    </source>
</reference>
<dbReference type="Proteomes" id="UP000664991">
    <property type="component" value="Unassembled WGS sequence"/>
</dbReference>
<evidence type="ECO:0000313" key="1">
    <source>
        <dbReference type="EMBL" id="KAG5197422.1"/>
    </source>
</evidence>
<gene>
    <name evidence="1" type="ORF">JEQ12_008151</name>
</gene>
<proteinExistence type="predicted"/>
<protein>
    <submittedName>
        <fullName evidence="1">Uncharacterized protein</fullName>
    </submittedName>
</protein>
<name>A0A835ZX63_SHEEP</name>
<comment type="caution">
    <text evidence="1">The sequence shown here is derived from an EMBL/GenBank/DDBJ whole genome shotgun (WGS) entry which is preliminary data.</text>
</comment>